<accession>A0A498IT58</accession>
<evidence type="ECO:0000313" key="2">
    <source>
        <dbReference type="EMBL" id="RXH85297.1"/>
    </source>
</evidence>
<dbReference type="AlphaFoldDB" id="A0A498IT58"/>
<name>A0A498IT58_MALDO</name>
<dbReference type="Proteomes" id="UP000290289">
    <property type="component" value="Chromosome 11"/>
</dbReference>
<feature type="region of interest" description="Disordered" evidence="1">
    <location>
        <begin position="62"/>
        <end position="81"/>
    </location>
</feature>
<evidence type="ECO:0000313" key="3">
    <source>
        <dbReference type="Proteomes" id="UP000290289"/>
    </source>
</evidence>
<dbReference type="EMBL" id="RDQH01000337">
    <property type="protein sequence ID" value="RXH85297.1"/>
    <property type="molecule type" value="Genomic_DNA"/>
</dbReference>
<feature type="compositionally biased region" description="Basic and acidic residues" evidence="1">
    <location>
        <begin position="1"/>
        <end position="11"/>
    </location>
</feature>
<sequence length="81" mass="8968">MLTWLNRDHTNKRARGGHRNGRADNPSHLQPKGSEDQRIENSPKIVSNRGLGQKALEFERAPHNRGGLKGWPLPASQVAPG</sequence>
<protein>
    <submittedName>
        <fullName evidence="2">Uncharacterized protein</fullName>
    </submittedName>
</protein>
<reference evidence="2 3" key="1">
    <citation type="submission" date="2018-10" db="EMBL/GenBank/DDBJ databases">
        <title>A high-quality apple genome assembly.</title>
        <authorList>
            <person name="Hu J."/>
        </authorList>
    </citation>
    <scope>NUCLEOTIDE SEQUENCE [LARGE SCALE GENOMIC DNA]</scope>
    <source>
        <strain evidence="3">cv. HFTH1</strain>
        <tissue evidence="2">Young leaf</tissue>
    </source>
</reference>
<comment type="caution">
    <text evidence="2">The sequence shown here is derived from an EMBL/GenBank/DDBJ whole genome shotgun (WGS) entry which is preliminary data.</text>
</comment>
<keyword evidence="3" id="KW-1185">Reference proteome</keyword>
<feature type="region of interest" description="Disordered" evidence="1">
    <location>
        <begin position="1"/>
        <end position="42"/>
    </location>
</feature>
<evidence type="ECO:0000256" key="1">
    <source>
        <dbReference type="SAM" id="MobiDB-lite"/>
    </source>
</evidence>
<organism evidence="2 3">
    <name type="scientific">Malus domestica</name>
    <name type="common">Apple</name>
    <name type="synonym">Pyrus malus</name>
    <dbReference type="NCBI Taxonomy" id="3750"/>
    <lineage>
        <taxon>Eukaryota</taxon>
        <taxon>Viridiplantae</taxon>
        <taxon>Streptophyta</taxon>
        <taxon>Embryophyta</taxon>
        <taxon>Tracheophyta</taxon>
        <taxon>Spermatophyta</taxon>
        <taxon>Magnoliopsida</taxon>
        <taxon>eudicotyledons</taxon>
        <taxon>Gunneridae</taxon>
        <taxon>Pentapetalae</taxon>
        <taxon>rosids</taxon>
        <taxon>fabids</taxon>
        <taxon>Rosales</taxon>
        <taxon>Rosaceae</taxon>
        <taxon>Amygdaloideae</taxon>
        <taxon>Maleae</taxon>
        <taxon>Malus</taxon>
    </lineage>
</organism>
<proteinExistence type="predicted"/>
<gene>
    <name evidence="2" type="ORF">DVH24_042065</name>
</gene>